<keyword evidence="8" id="KW-1133">Transmembrane helix</keyword>
<dbReference type="PROSITE" id="PS50293">
    <property type="entry name" value="TPR_REGION"/>
    <property type="match status" value="1"/>
</dbReference>
<dbReference type="GO" id="GO:0005737">
    <property type="term" value="C:cytoplasm"/>
    <property type="evidence" value="ECO:0007669"/>
    <property type="project" value="UniProtKB-SubCell"/>
</dbReference>
<sequence>MKHLVFLSFPLLVLLGFCACGQGSYPSVLLRADSLASVAPDSARVLLARWADSAGHAPERVRMYHALLTVKAADKAYVRHTSDSLIKEVLVYYESGGDETLLPEAYYYAGRVYRDLGDAPQALDYFERAADALPTQGQEVLAGKICSQTGTLFLYQRMYEEALEMYRLAYAYDVKAGDVRGQVFALRDITNAYQGLEKMDSALVYIQKAYDLASAGGKTELVSLVQGQRLSLYLQLQEYDSAKICLREALKHMHPASRNGLYVMASQLYNYTGRLDSAVYYWNLLADSGTIYAKDMAHFALAQVAMRRKDTDKALEHFVQSMACQDSIRRLTNTETLRQMHSLYNYKLREKENQELKAEKQQQQLLFYGALGGCALLLSVAFAYIQYVRRKRTELQRHLEYANRVKEEADQQSGQAIRDKEQRIAALELQLRESDAVHREQLQRQKEMMEWENRQAQAALEKKRLVEAAMEDTDIRKELEVRLSTSHIGNKMLKGKDWLRIENEIEVLSPGFKEKIQALYPHFSEFEYHLCLLIRLGMRPVGMAELTAHTKESITSARRRMYEKVFRKKGTPSGWDEIVLSL</sequence>
<keyword evidence="8" id="KW-0812">Transmembrane</keyword>
<dbReference type="Proteomes" id="UP000886851">
    <property type="component" value="Unassembled WGS sequence"/>
</dbReference>
<evidence type="ECO:0000313" key="9">
    <source>
        <dbReference type="EMBL" id="HIY87365.1"/>
    </source>
</evidence>
<dbReference type="SUPFAM" id="SSF48452">
    <property type="entry name" value="TPR-like"/>
    <property type="match status" value="1"/>
</dbReference>
<evidence type="ECO:0000256" key="5">
    <source>
        <dbReference type="ARBA" id="ARBA00038253"/>
    </source>
</evidence>
<evidence type="ECO:0000256" key="2">
    <source>
        <dbReference type="ARBA" id="ARBA00022490"/>
    </source>
</evidence>
<evidence type="ECO:0000313" key="10">
    <source>
        <dbReference type="Proteomes" id="UP000886851"/>
    </source>
</evidence>
<dbReference type="PANTHER" id="PTHR46630">
    <property type="entry name" value="TETRATRICOPEPTIDE REPEAT PROTEIN 29"/>
    <property type="match status" value="1"/>
</dbReference>
<reference evidence="9" key="2">
    <citation type="submission" date="2021-04" db="EMBL/GenBank/DDBJ databases">
        <authorList>
            <person name="Gilroy R."/>
        </authorList>
    </citation>
    <scope>NUCLEOTIDE SEQUENCE</scope>
    <source>
        <strain evidence="9">Gambia2-208</strain>
    </source>
</reference>
<name>A0A9D1ZFR9_9BACE</name>
<dbReference type="PANTHER" id="PTHR46630:SF1">
    <property type="entry name" value="TETRATRICOPEPTIDE REPEAT PROTEIN 29"/>
    <property type="match status" value="1"/>
</dbReference>
<dbReference type="Gene3D" id="1.25.40.10">
    <property type="entry name" value="Tetratricopeptide repeat domain"/>
    <property type="match status" value="2"/>
</dbReference>
<keyword evidence="7" id="KW-0175">Coiled coil</keyword>
<dbReference type="InterPro" id="IPR051476">
    <property type="entry name" value="Bac_ResReg_Asp_Phosphatase"/>
</dbReference>
<dbReference type="InterPro" id="IPR019734">
    <property type="entry name" value="TPR_rpt"/>
</dbReference>
<proteinExistence type="inferred from homology"/>
<evidence type="ECO:0000256" key="6">
    <source>
        <dbReference type="PROSITE-ProRule" id="PRU00339"/>
    </source>
</evidence>
<evidence type="ECO:0000256" key="3">
    <source>
        <dbReference type="ARBA" id="ARBA00022737"/>
    </source>
</evidence>
<keyword evidence="4 6" id="KW-0802">TPR repeat</keyword>
<dbReference type="SMART" id="SM00028">
    <property type="entry name" value="TPR"/>
    <property type="match status" value="5"/>
</dbReference>
<evidence type="ECO:0000256" key="4">
    <source>
        <dbReference type="ARBA" id="ARBA00022803"/>
    </source>
</evidence>
<feature type="repeat" description="TPR" evidence="6">
    <location>
        <begin position="103"/>
        <end position="136"/>
    </location>
</feature>
<dbReference type="InterPro" id="IPR011990">
    <property type="entry name" value="TPR-like_helical_dom_sf"/>
</dbReference>
<dbReference type="EMBL" id="DXCV01000014">
    <property type="protein sequence ID" value="HIY87365.1"/>
    <property type="molecule type" value="Genomic_DNA"/>
</dbReference>
<dbReference type="AlphaFoldDB" id="A0A9D1ZFR9"/>
<dbReference type="Pfam" id="PF13181">
    <property type="entry name" value="TPR_8"/>
    <property type="match status" value="2"/>
</dbReference>
<feature type="transmembrane region" description="Helical" evidence="8">
    <location>
        <begin position="365"/>
        <end position="387"/>
    </location>
</feature>
<keyword evidence="3" id="KW-0677">Repeat</keyword>
<feature type="coiled-coil region" evidence="7">
    <location>
        <begin position="392"/>
        <end position="459"/>
    </location>
</feature>
<evidence type="ECO:0000256" key="1">
    <source>
        <dbReference type="ARBA" id="ARBA00004496"/>
    </source>
</evidence>
<comment type="subcellular location">
    <subcellularLocation>
        <location evidence="1">Cytoplasm</location>
    </subcellularLocation>
</comment>
<comment type="caution">
    <text evidence="9">The sequence shown here is derived from an EMBL/GenBank/DDBJ whole genome shotgun (WGS) entry which is preliminary data.</text>
</comment>
<accession>A0A9D1ZFR9</accession>
<gene>
    <name evidence="9" type="ORF">H9824_01510</name>
</gene>
<organism evidence="9 10">
    <name type="scientific">Candidatus Bacteroides pullicola</name>
    <dbReference type="NCBI Taxonomy" id="2838475"/>
    <lineage>
        <taxon>Bacteria</taxon>
        <taxon>Pseudomonadati</taxon>
        <taxon>Bacteroidota</taxon>
        <taxon>Bacteroidia</taxon>
        <taxon>Bacteroidales</taxon>
        <taxon>Bacteroidaceae</taxon>
        <taxon>Bacteroides</taxon>
    </lineage>
</organism>
<evidence type="ECO:0000256" key="8">
    <source>
        <dbReference type="SAM" id="Phobius"/>
    </source>
</evidence>
<comment type="similarity">
    <text evidence="5">Belongs to the Rap family.</text>
</comment>
<keyword evidence="2" id="KW-0963">Cytoplasm</keyword>
<keyword evidence="8" id="KW-0472">Membrane</keyword>
<evidence type="ECO:0000256" key="7">
    <source>
        <dbReference type="SAM" id="Coils"/>
    </source>
</evidence>
<reference evidence="9" key="1">
    <citation type="journal article" date="2021" name="PeerJ">
        <title>Extensive microbial diversity within the chicken gut microbiome revealed by metagenomics and culture.</title>
        <authorList>
            <person name="Gilroy R."/>
            <person name="Ravi A."/>
            <person name="Getino M."/>
            <person name="Pursley I."/>
            <person name="Horton D.L."/>
            <person name="Alikhan N.F."/>
            <person name="Baker D."/>
            <person name="Gharbi K."/>
            <person name="Hall N."/>
            <person name="Watson M."/>
            <person name="Adriaenssens E.M."/>
            <person name="Foster-Nyarko E."/>
            <person name="Jarju S."/>
            <person name="Secka A."/>
            <person name="Antonio M."/>
            <person name="Oren A."/>
            <person name="Chaudhuri R.R."/>
            <person name="La Ragione R."/>
            <person name="Hildebrand F."/>
            <person name="Pallen M.J."/>
        </authorList>
    </citation>
    <scope>NUCLEOTIDE SEQUENCE</scope>
    <source>
        <strain evidence="9">Gambia2-208</strain>
    </source>
</reference>
<dbReference type="PROSITE" id="PS51257">
    <property type="entry name" value="PROKAR_LIPOPROTEIN"/>
    <property type="match status" value="1"/>
</dbReference>
<dbReference type="PROSITE" id="PS50005">
    <property type="entry name" value="TPR"/>
    <property type="match status" value="1"/>
</dbReference>
<protein>
    <submittedName>
        <fullName evidence="9">Tetratricopeptide repeat protein</fullName>
    </submittedName>
</protein>